<feature type="domain" description="Protein kinase" evidence="2">
    <location>
        <begin position="78"/>
        <end position="227"/>
    </location>
</feature>
<dbReference type="PANTHER" id="PTHR44329:SF214">
    <property type="entry name" value="PROTEIN KINASE DOMAIN-CONTAINING PROTEIN"/>
    <property type="match status" value="1"/>
</dbReference>
<dbReference type="InterPro" id="IPR000719">
    <property type="entry name" value="Prot_kinase_dom"/>
</dbReference>
<accession>A0A067M996</accession>
<feature type="region of interest" description="Disordered" evidence="1">
    <location>
        <begin position="1"/>
        <end position="24"/>
    </location>
</feature>
<dbReference type="InterPro" id="IPR011009">
    <property type="entry name" value="Kinase-like_dom_sf"/>
</dbReference>
<sequence length="227" mass="25653">MYHRRMTEPTALSNDMHSPKPTLSESDYMAKMQRLRELVPLAPSEDEKNRLIDELSDLYSECGTYPSEPTLYEWELTNTDNAPFTSGGFGDCRRALFLGRHSVVMKCSRAYYTDRQAKRRAEREIRMWKGLQHPNVLPLIGSIVLGSPPRIFMVPPLMEKGNLKDYLKVKPDADQLSLLMKIAVGLVAVTGIRLRSSMAAMQGGELQKLYSSTTGARKARMCLHLGE</sequence>
<evidence type="ECO:0000259" key="2">
    <source>
        <dbReference type="PROSITE" id="PS50011"/>
    </source>
</evidence>
<dbReference type="EMBL" id="KL198052">
    <property type="protein sequence ID" value="KDQ12154.1"/>
    <property type="molecule type" value="Genomic_DNA"/>
</dbReference>
<dbReference type="OrthoDB" id="1924919at2759"/>
<reference evidence="4" key="1">
    <citation type="journal article" date="2014" name="Proc. Natl. Acad. Sci. U.S.A.">
        <title>Extensive sampling of basidiomycete genomes demonstrates inadequacy of the white-rot/brown-rot paradigm for wood decay fungi.</title>
        <authorList>
            <person name="Riley R."/>
            <person name="Salamov A.A."/>
            <person name="Brown D.W."/>
            <person name="Nagy L.G."/>
            <person name="Floudas D."/>
            <person name="Held B.W."/>
            <person name="Levasseur A."/>
            <person name="Lombard V."/>
            <person name="Morin E."/>
            <person name="Otillar R."/>
            <person name="Lindquist E.A."/>
            <person name="Sun H."/>
            <person name="LaButti K.M."/>
            <person name="Schmutz J."/>
            <person name="Jabbour D."/>
            <person name="Luo H."/>
            <person name="Baker S.E."/>
            <person name="Pisabarro A.G."/>
            <person name="Walton J.D."/>
            <person name="Blanchette R.A."/>
            <person name="Henrissat B."/>
            <person name="Martin F."/>
            <person name="Cullen D."/>
            <person name="Hibbett D.S."/>
            <person name="Grigoriev I.V."/>
        </authorList>
    </citation>
    <scope>NUCLEOTIDE SEQUENCE [LARGE SCALE GENOMIC DNA]</scope>
    <source>
        <strain evidence="4">FD-172 SS1</strain>
    </source>
</reference>
<dbReference type="PANTHER" id="PTHR44329">
    <property type="entry name" value="SERINE/THREONINE-PROTEIN KINASE TNNI3K-RELATED"/>
    <property type="match status" value="1"/>
</dbReference>
<dbReference type="InParanoid" id="A0A067M996"/>
<dbReference type="HOGENOM" id="CLU_1219525_0_0_1"/>
<evidence type="ECO:0000313" key="4">
    <source>
        <dbReference type="Proteomes" id="UP000027195"/>
    </source>
</evidence>
<name>A0A067M996_BOTB1</name>
<dbReference type="SUPFAM" id="SSF56112">
    <property type="entry name" value="Protein kinase-like (PK-like)"/>
    <property type="match status" value="1"/>
</dbReference>
<dbReference type="Proteomes" id="UP000027195">
    <property type="component" value="Unassembled WGS sequence"/>
</dbReference>
<keyword evidence="4" id="KW-1185">Reference proteome</keyword>
<dbReference type="AlphaFoldDB" id="A0A067M996"/>
<protein>
    <recommendedName>
        <fullName evidence="2">Protein kinase domain-containing protein</fullName>
    </recommendedName>
</protein>
<dbReference type="GO" id="GO:0005524">
    <property type="term" value="F:ATP binding"/>
    <property type="evidence" value="ECO:0007669"/>
    <property type="project" value="InterPro"/>
</dbReference>
<dbReference type="PROSITE" id="PS50011">
    <property type="entry name" value="PROTEIN_KINASE_DOM"/>
    <property type="match status" value="1"/>
</dbReference>
<gene>
    <name evidence="3" type="ORF">BOTBODRAFT_189427</name>
</gene>
<feature type="compositionally biased region" description="Polar residues" evidence="1">
    <location>
        <begin position="10"/>
        <end position="24"/>
    </location>
</feature>
<evidence type="ECO:0000256" key="1">
    <source>
        <dbReference type="SAM" id="MobiDB-lite"/>
    </source>
</evidence>
<dbReference type="Pfam" id="PF07714">
    <property type="entry name" value="PK_Tyr_Ser-Thr"/>
    <property type="match status" value="1"/>
</dbReference>
<dbReference type="GO" id="GO:0004674">
    <property type="term" value="F:protein serine/threonine kinase activity"/>
    <property type="evidence" value="ECO:0007669"/>
    <property type="project" value="TreeGrafter"/>
</dbReference>
<dbReference type="InterPro" id="IPR001245">
    <property type="entry name" value="Ser-Thr/Tyr_kinase_cat_dom"/>
</dbReference>
<proteinExistence type="predicted"/>
<dbReference type="InterPro" id="IPR051681">
    <property type="entry name" value="Ser/Thr_Kinases-Pseudokinases"/>
</dbReference>
<dbReference type="Gene3D" id="1.10.510.10">
    <property type="entry name" value="Transferase(Phosphotransferase) domain 1"/>
    <property type="match status" value="1"/>
</dbReference>
<evidence type="ECO:0000313" key="3">
    <source>
        <dbReference type="EMBL" id="KDQ12154.1"/>
    </source>
</evidence>
<organism evidence="3 4">
    <name type="scientific">Botryobasidium botryosum (strain FD-172 SS1)</name>
    <dbReference type="NCBI Taxonomy" id="930990"/>
    <lineage>
        <taxon>Eukaryota</taxon>
        <taxon>Fungi</taxon>
        <taxon>Dikarya</taxon>
        <taxon>Basidiomycota</taxon>
        <taxon>Agaricomycotina</taxon>
        <taxon>Agaricomycetes</taxon>
        <taxon>Cantharellales</taxon>
        <taxon>Botryobasidiaceae</taxon>
        <taxon>Botryobasidium</taxon>
    </lineage>
</organism>